<sequence>MKQPVVVLENGASKIKVGVVNASTSVASQDLQRVFPNAIIKSKGDKRTFYGADFEECKDCSGLNYRLPFEKGYLTDWDAQKAIWDGVLRHEFLGIDPHEASVLVTEPYFNLPNIQDTYDQFMFEEYEFAAYYRSTPAAFLPHGQLFKVRGLPSPECILVVDAGFSFTHVVPLINGVIEWSAVKRIDVGGKLLTNHLKELVSYRQWNMMDETHVMNDVKESCCYVSQDFATDLETCRRNTRVNAIVREYILPDFSLNKRGRVRKPGEMLLDSHQILYMGNERFSIPEVLFHPSYLGLQQAGLAAAVAQSIALLPEELQDMFWANIGLVGGSVKFPGFAQRLMSELRPLAPSDQEVVIYESKDAVLEAYRSAVAFACSVRFRDCVVTREEYLESGPAACRVRFADWKGASDIGKGKGRARVDESDDESSQVTQTRTVKTRTRVVAGVKRR</sequence>
<comment type="caution">
    <text evidence="1">The sequence shown here is derived from an EMBL/GenBank/DDBJ whole genome shotgun (WGS) entry which is preliminary data.</text>
</comment>
<protein>
    <submittedName>
        <fullName evidence="1">Actin-related protein Arp6</fullName>
    </submittedName>
</protein>
<accession>A0ACB8QDM9</accession>
<reference evidence="1" key="2">
    <citation type="journal article" date="2022" name="New Phytol.">
        <title>Evolutionary transition to the ectomycorrhizal habit in the genomes of a hyperdiverse lineage of mushroom-forming fungi.</title>
        <authorList>
            <person name="Looney B."/>
            <person name="Miyauchi S."/>
            <person name="Morin E."/>
            <person name="Drula E."/>
            <person name="Courty P.E."/>
            <person name="Kohler A."/>
            <person name="Kuo A."/>
            <person name="LaButti K."/>
            <person name="Pangilinan J."/>
            <person name="Lipzen A."/>
            <person name="Riley R."/>
            <person name="Andreopoulos W."/>
            <person name="He G."/>
            <person name="Johnson J."/>
            <person name="Nolan M."/>
            <person name="Tritt A."/>
            <person name="Barry K.W."/>
            <person name="Grigoriev I.V."/>
            <person name="Nagy L.G."/>
            <person name="Hibbett D."/>
            <person name="Henrissat B."/>
            <person name="Matheny P.B."/>
            <person name="Labbe J."/>
            <person name="Martin F.M."/>
        </authorList>
    </citation>
    <scope>NUCLEOTIDE SEQUENCE</scope>
    <source>
        <strain evidence="1">EC-137</strain>
    </source>
</reference>
<organism evidence="1 2">
    <name type="scientific">Vararia minispora EC-137</name>
    <dbReference type="NCBI Taxonomy" id="1314806"/>
    <lineage>
        <taxon>Eukaryota</taxon>
        <taxon>Fungi</taxon>
        <taxon>Dikarya</taxon>
        <taxon>Basidiomycota</taxon>
        <taxon>Agaricomycotina</taxon>
        <taxon>Agaricomycetes</taxon>
        <taxon>Russulales</taxon>
        <taxon>Lachnocladiaceae</taxon>
        <taxon>Vararia</taxon>
    </lineage>
</organism>
<gene>
    <name evidence="1" type="ORF">K488DRAFT_55476</name>
</gene>
<name>A0ACB8QDM9_9AGAM</name>
<reference evidence="1" key="1">
    <citation type="submission" date="2021-02" db="EMBL/GenBank/DDBJ databases">
        <authorList>
            <consortium name="DOE Joint Genome Institute"/>
            <person name="Ahrendt S."/>
            <person name="Looney B.P."/>
            <person name="Miyauchi S."/>
            <person name="Morin E."/>
            <person name="Drula E."/>
            <person name="Courty P.E."/>
            <person name="Chicoki N."/>
            <person name="Fauchery L."/>
            <person name="Kohler A."/>
            <person name="Kuo A."/>
            <person name="Labutti K."/>
            <person name="Pangilinan J."/>
            <person name="Lipzen A."/>
            <person name="Riley R."/>
            <person name="Andreopoulos W."/>
            <person name="He G."/>
            <person name="Johnson J."/>
            <person name="Barry K.W."/>
            <person name="Grigoriev I.V."/>
            <person name="Nagy L."/>
            <person name="Hibbett D."/>
            <person name="Henrissat B."/>
            <person name="Matheny P.B."/>
            <person name="Labbe J."/>
            <person name="Martin F."/>
        </authorList>
    </citation>
    <scope>NUCLEOTIDE SEQUENCE</scope>
    <source>
        <strain evidence="1">EC-137</strain>
    </source>
</reference>
<evidence type="ECO:0000313" key="2">
    <source>
        <dbReference type="Proteomes" id="UP000814128"/>
    </source>
</evidence>
<dbReference type="Proteomes" id="UP000814128">
    <property type="component" value="Unassembled WGS sequence"/>
</dbReference>
<dbReference type="EMBL" id="MU273653">
    <property type="protein sequence ID" value="KAI0029849.1"/>
    <property type="molecule type" value="Genomic_DNA"/>
</dbReference>
<keyword evidence="2" id="KW-1185">Reference proteome</keyword>
<evidence type="ECO:0000313" key="1">
    <source>
        <dbReference type="EMBL" id="KAI0029849.1"/>
    </source>
</evidence>
<proteinExistence type="predicted"/>